<dbReference type="PANTHER" id="PTHR36118:SF1">
    <property type="entry name" value="ION-TRANSLOCATING OXIDOREDUCTASE COMPLEX SUBUNIT G"/>
    <property type="match status" value="1"/>
</dbReference>
<evidence type="ECO:0000256" key="6">
    <source>
        <dbReference type="HAMAP-Rule" id="MF_00479"/>
    </source>
</evidence>
<evidence type="ECO:0000313" key="8">
    <source>
        <dbReference type="EMBL" id="MBD8526546.1"/>
    </source>
</evidence>
<comment type="similarity">
    <text evidence="6">Belongs to the RnfG family.</text>
</comment>
<keyword evidence="9" id="KW-1185">Reference proteome</keyword>
<keyword evidence="4 6" id="KW-0288">FMN</keyword>
<reference evidence="8 9" key="1">
    <citation type="submission" date="2020-09" db="EMBL/GenBank/DDBJ databases">
        <title>Pseudoxanthomonas sp. CAU 1598 isolated from sand of Yaerae Beach.</title>
        <authorList>
            <person name="Kim W."/>
        </authorList>
    </citation>
    <scope>NUCLEOTIDE SEQUENCE [LARGE SCALE GENOMIC DNA]</scope>
    <source>
        <strain evidence="8 9">CAU 1598</strain>
    </source>
</reference>
<comment type="caution">
    <text evidence="8">The sequence shown here is derived from an EMBL/GenBank/DDBJ whole genome shotgun (WGS) entry which is preliminary data.</text>
</comment>
<dbReference type="EMBL" id="JACYTR010000025">
    <property type="protein sequence ID" value="MBD8526546.1"/>
    <property type="molecule type" value="Genomic_DNA"/>
</dbReference>
<keyword evidence="6" id="KW-1133">Transmembrane helix</keyword>
<dbReference type="GO" id="GO:0009055">
    <property type="term" value="F:electron transfer activity"/>
    <property type="evidence" value="ECO:0007669"/>
    <property type="project" value="InterPro"/>
</dbReference>
<evidence type="ECO:0000313" key="9">
    <source>
        <dbReference type="Proteomes" id="UP000613768"/>
    </source>
</evidence>
<dbReference type="RefSeq" id="WP_192029964.1">
    <property type="nucleotide sequence ID" value="NZ_JACYTR010000025.1"/>
</dbReference>
<feature type="domain" description="FMN-binding" evidence="7">
    <location>
        <begin position="106"/>
        <end position="198"/>
    </location>
</feature>
<protein>
    <recommendedName>
        <fullName evidence="6">Ion-translocating oxidoreductase complex subunit G</fullName>
        <ecNumber evidence="6">7.-.-.-</ecNumber>
    </recommendedName>
    <alternativeName>
        <fullName evidence="6">Rnf electron transport complex subunit G</fullName>
    </alternativeName>
</protein>
<comment type="subunit">
    <text evidence="6">The complex is composed of six subunits: RnfA, RnfB, RnfC, RnfD, RnfE and RnfG.</text>
</comment>
<dbReference type="AlphaFoldDB" id="A0AAW3ZKK0"/>
<evidence type="ECO:0000256" key="4">
    <source>
        <dbReference type="ARBA" id="ARBA00022643"/>
    </source>
</evidence>
<evidence type="ECO:0000256" key="5">
    <source>
        <dbReference type="ARBA" id="ARBA00022982"/>
    </source>
</evidence>
<dbReference type="PANTHER" id="PTHR36118">
    <property type="entry name" value="ION-TRANSLOCATING OXIDOREDUCTASE COMPLEX SUBUNIT G"/>
    <property type="match status" value="1"/>
</dbReference>
<dbReference type="SMART" id="SM00900">
    <property type="entry name" value="FMN_bind"/>
    <property type="match status" value="1"/>
</dbReference>
<keyword evidence="6" id="KW-0997">Cell inner membrane</keyword>
<keyword evidence="5 6" id="KW-0249">Electron transport</keyword>
<dbReference type="GO" id="GO:0005886">
    <property type="term" value="C:plasma membrane"/>
    <property type="evidence" value="ECO:0007669"/>
    <property type="project" value="UniProtKB-SubCell"/>
</dbReference>
<dbReference type="HAMAP" id="MF_00479">
    <property type="entry name" value="RsxG_RnfG"/>
    <property type="match status" value="1"/>
</dbReference>
<organism evidence="8 9">
    <name type="scientific">Pseudomarimonas arenosa</name>
    <dbReference type="NCBI Taxonomy" id="2774145"/>
    <lineage>
        <taxon>Bacteria</taxon>
        <taxon>Pseudomonadati</taxon>
        <taxon>Pseudomonadota</taxon>
        <taxon>Gammaproteobacteria</taxon>
        <taxon>Lysobacterales</taxon>
        <taxon>Lysobacteraceae</taxon>
        <taxon>Pseudomarimonas</taxon>
    </lineage>
</organism>
<dbReference type="InterPro" id="IPR010209">
    <property type="entry name" value="Ion_transpt_RnfG/RsxG"/>
</dbReference>
<comment type="subcellular location">
    <subcellularLocation>
        <location evidence="6">Cell inner membrane</location>
        <topology evidence="6">Single-pass membrane protein</topology>
    </subcellularLocation>
</comment>
<gene>
    <name evidence="6" type="primary">rnfG</name>
    <name evidence="8" type="ORF">IFO71_12440</name>
</gene>
<evidence type="ECO:0000256" key="1">
    <source>
        <dbReference type="ARBA" id="ARBA00022448"/>
    </source>
</evidence>
<feature type="modified residue" description="FMN phosphoryl threonine" evidence="6">
    <location>
        <position position="181"/>
    </location>
</feature>
<name>A0AAW3ZKK0_9GAMM</name>
<evidence type="ECO:0000256" key="2">
    <source>
        <dbReference type="ARBA" id="ARBA00022553"/>
    </source>
</evidence>
<keyword evidence="2 6" id="KW-0597">Phosphoprotein</keyword>
<evidence type="ECO:0000256" key="3">
    <source>
        <dbReference type="ARBA" id="ARBA00022630"/>
    </source>
</evidence>
<dbReference type="GO" id="GO:0010181">
    <property type="term" value="F:FMN binding"/>
    <property type="evidence" value="ECO:0007669"/>
    <property type="project" value="InterPro"/>
</dbReference>
<dbReference type="Proteomes" id="UP000613768">
    <property type="component" value="Unassembled WGS sequence"/>
</dbReference>
<comment type="cofactor">
    <cofactor evidence="6">
        <name>FMN</name>
        <dbReference type="ChEBI" id="CHEBI:58210"/>
    </cofactor>
</comment>
<keyword evidence="6" id="KW-1003">Cell membrane</keyword>
<keyword evidence="1 6" id="KW-0813">Transport</keyword>
<accession>A0AAW3ZKK0</accession>
<dbReference type="Pfam" id="PF04205">
    <property type="entry name" value="FMN_bind"/>
    <property type="match status" value="1"/>
</dbReference>
<sequence length="229" mass="24998">MTLPETEHRPGRTMGPAARLALGALLAVTLLQGLFEVTREPIAEAKQRLLDQTLIDLLPADTGNGRTDHFTLLAPDWLGSPLPMKVYRRGATEHMPMVIEAVAPRGYAGDIRLLVGLDAPGQVRAARVIEHRETPGLGDAIEAEKSDWIDQFERRQRSPGEVSAWRVDKDGGDFDTLAGATITSRTLVETVQQVADLHVKHHSTLATAAPGSEVRLDRHASLTARRDSE</sequence>
<keyword evidence="6" id="KW-0812">Transmembrane</keyword>
<keyword evidence="6" id="KW-1278">Translocase</keyword>
<dbReference type="EC" id="7.-.-.-" evidence="6"/>
<evidence type="ECO:0000259" key="7">
    <source>
        <dbReference type="SMART" id="SM00900"/>
    </source>
</evidence>
<dbReference type="PIRSF" id="PIRSF006091">
    <property type="entry name" value="E_trnsport_RnfG"/>
    <property type="match status" value="1"/>
</dbReference>
<dbReference type="NCBIfam" id="TIGR01947">
    <property type="entry name" value="rnfG"/>
    <property type="match status" value="1"/>
</dbReference>
<proteinExistence type="inferred from homology"/>
<comment type="function">
    <text evidence="6">Part of a membrane-bound complex that couples electron transfer with translocation of ions across the membrane.</text>
</comment>
<keyword evidence="3 6" id="KW-0285">Flavoprotein</keyword>
<dbReference type="InterPro" id="IPR007329">
    <property type="entry name" value="FMN-bd"/>
</dbReference>
<dbReference type="GO" id="GO:0022900">
    <property type="term" value="P:electron transport chain"/>
    <property type="evidence" value="ECO:0007669"/>
    <property type="project" value="UniProtKB-UniRule"/>
</dbReference>
<keyword evidence="6" id="KW-0472">Membrane</keyword>